<feature type="region of interest" description="Disordered" evidence="1">
    <location>
        <begin position="111"/>
        <end position="146"/>
    </location>
</feature>
<proteinExistence type="predicted"/>
<dbReference type="AlphaFoldDB" id="A0A4V6D1D6"/>
<feature type="region of interest" description="Disordered" evidence="1">
    <location>
        <begin position="161"/>
        <end position="195"/>
    </location>
</feature>
<reference evidence="2" key="1">
    <citation type="submission" date="2019-03" db="EMBL/GenBank/DDBJ databases">
        <title>WGS assembly of Setaria viridis.</title>
        <authorList>
            <person name="Huang P."/>
            <person name="Jenkins J."/>
            <person name="Grimwood J."/>
            <person name="Barry K."/>
            <person name="Healey A."/>
            <person name="Mamidi S."/>
            <person name="Sreedasyam A."/>
            <person name="Shu S."/>
            <person name="Feldman M."/>
            <person name="Wu J."/>
            <person name="Yu Y."/>
            <person name="Chen C."/>
            <person name="Johnson J."/>
            <person name="Rokhsar D."/>
            <person name="Baxter I."/>
            <person name="Schmutz J."/>
            <person name="Brutnell T."/>
            <person name="Kellogg E."/>
        </authorList>
    </citation>
    <scope>NUCLEOTIDE SEQUENCE [LARGE SCALE GENOMIC DNA]</scope>
</reference>
<feature type="compositionally biased region" description="Basic residues" evidence="1">
    <location>
        <begin position="119"/>
        <end position="131"/>
    </location>
</feature>
<name>A0A4V6D1D6_SETVI</name>
<evidence type="ECO:0000313" key="2">
    <source>
        <dbReference type="EMBL" id="TKV94255.1"/>
    </source>
</evidence>
<organism evidence="2 3">
    <name type="scientific">Setaria viridis</name>
    <name type="common">Green bristlegrass</name>
    <name type="synonym">Setaria italica subsp. viridis</name>
    <dbReference type="NCBI Taxonomy" id="4556"/>
    <lineage>
        <taxon>Eukaryota</taxon>
        <taxon>Viridiplantae</taxon>
        <taxon>Streptophyta</taxon>
        <taxon>Embryophyta</taxon>
        <taxon>Tracheophyta</taxon>
        <taxon>Spermatophyta</taxon>
        <taxon>Magnoliopsida</taxon>
        <taxon>Liliopsida</taxon>
        <taxon>Poales</taxon>
        <taxon>Poaceae</taxon>
        <taxon>PACMAD clade</taxon>
        <taxon>Panicoideae</taxon>
        <taxon>Panicodae</taxon>
        <taxon>Paniceae</taxon>
        <taxon>Cenchrinae</taxon>
        <taxon>Setaria</taxon>
    </lineage>
</organism>
<protein>
    <submittedName>
        <fullName evidence="2">Uncharacterized protein</fullName>
    </submittedName>
</protein>
<evidence type="ECO:0000313" key="3">
    <source>
        <dbReference type="Proteomes" id="UP000298652"/>
    </source>
</evidence>
<gene>
    <name evidence="2" type="ORF">SEVIR_9G281800v2</name>
</gene>
<keyword evidence="3" id="KW-1185">Reference proteome</keyword>
<dbReference type="Gramene" id="TKV94255">
    <property type="protein sequence ID" value="TKV94255"/>
    <property type="gene ID" value="SEVIR_9G281800v2"/>
</dbReference>
<dbReference type="Proteomes" id="UP000298652">
    <property type="component" value="Chromosome 9"/>
</dbReference>
<dbReference type="EMBL" id="CM016560">
    <property type="protein sequence ID" value="TKV94255.1"/>
    <property type="molecule type" value="Genomic_DNA"/>
</dbReference>
<accession>A0A4V6D1D6</accession>
<sequence>MRPYLMPSDESLGGFLACLLYILNNGLRSSLSNLLPQQEGFPVGHLPKEARHRININNINEHPTLMTGALLDQSLNTSTSNTATPTVVTNQQATTSRNHAVTIRNININTNTSSTIGCPRRRPRSSRRLQHQRNEPQHRRHLRHPARLTFNTSAITNVAPAPSARGHQHLPRHQQCPRNVLQRQQPGHLHAATHM</sequence>
<evidence type="ECO:0000256" key="1">
    <source>
        <dbReference type="SAM" id="MobiDB-lite"/>
    </source>
</evidence>